<feature type="domain" description="PX" evidence="3">
    <location>
        <begin position="12"/>
        <end position="160"/>
    </location>
</feature>
<feature type="region of interest" description="Disordered" evidence="2">
    <location>
        <begin position="509"/>
        <end position="533"/>
    </location>
</feature>
<dbReference type="PANTHER" id="PTHR46856">
    <property type="entry name" value="PX DOMAIN-CONTAINING PROTEIN EREL1-RELATED"/>
    <property type="match status" value="1"/>
</dbReference>
<dbReference type="InterPro" id="IPR001683">
    <property type="entry name" value="PX_dom"/>
</dbReference>
<dbReference type="GO" id="GO:0035091">
    <property type="term" value="F:phosphatidylinositol binding"/>
    <property type="evidence" value="ECO:0007669"/>
    <property type="project" value="InterPro"/>
</dbReference>
<dbReference type="InterPro" id="IPR044588">
    <property type="entry name" value="EREX-like"/>
</dbReference>
<dbReference type="PANTHER" id="PTHR46856:SF1">
    <property type="entry name" value="PX DOMAIN-CONTAINING PROTEIN EREL1-RELATED"/>
    <property type="match status" value="1"/>
</dbReference>
<dbReference type="AlphaFoldDB" id="A0A5B8MET5"/>
<organism evidence="6 7">
    <name type="scientific">Chloropicon primus</name>
    <dbReference type="NCBI Taxonomy" id="1764295"/>
    <lineage>
        <taxon>Eukaryota</taxon>
        <taxon>Viridiplantae</taxon>
        <taxon>Chlorophyta</taxon>
        <taxon>Chloropicophyceae</taxon>
        <taxon>Chloropicales</taxon>
        <taxon>Chloropicaceae</taxon>
        <taxon>Chloropicon</taxon>
    </lineage>
</organism>
<dbReference type="EMBL" id="CP031035">
    <property type="protein sequence ID" value="QDZ18674.1"/>
    <property type="molecule type" value="Genomic_DNA"/>
</dbReference>
<accession>A0A5B8MET5</accession>
<dbReference type="Pfam" id="PF00787">
    <property type="entry name" value="PX"/>
    <property type="match status" value="1"/>
</dbReference>
<dbReference type="EMBL" id="HBHL01002902">
    <property type="protein sequence ID" value="CAD9712938.1"/>
    <property type="molecule type" value="Transcribed_RNA"/>
</dbReference>
<dbReference type="GO" id="GO:0005768">
    <property type="term" value="C:endosome"/>
    <property type="evidence" value="ECO:0007669"/>
    <property type="project" value="UniProtKB-ARBA"/>
</dbReference>
<feature type="compositionally biased region" description="Polar residues" evidence="2">
    <location>
        <begin position="199"/>
        <end position="221"/>
    </location>
</feature>
<protein>
    <recommendedName>
        <fullName evidence="3">PX domain-containing protein</fullName>
    </recommendedName>
</protein>
<feature type="region of interest" description="Disordered" evidence="2">
    <location>
        <begin position="181"/>
        <end position="221"/>
    </location>
</feature>
<dbReference type="EMBL" id="HBHL01002901">
    <property type="protein sequence ID" value="CAD9712937.1"/>
    <property type="molecule type" value="Transcribed_RNA"/>
</dbReference>
<dbReference type="OrthoDB" id="76516at2759"/>
<evidence type="ECO:0000256" key="1">
    <source>
        <dbReference type="SAM" id="Coils"/>
    </source>
</evidence>
<dbReference type="Proteomes" id="UP000316726">
    <property type="component" value="Chromosome 2"/>
</dbReference>
<evidence type="ECO:0000259" key="3">
    <source>
        <dbReference type="PROSITE" id="PS50195"/>
    </source>
</evidence>
<evidence type="ECO:0000313" key="5">
    <source>
        <dbReference type="EMBL" id="CAD9712938.1"/>
    </source>
</evidence>
<dbReference type="GO" id="GO:0015031">
    <property type="term" value="P:protein transport"/>
    <property type="evidence" value="ECO:0007669"/>
    <property type="project" value="InterPro"/>
</dbReference>
<dbReference type="Gene3D" id="3.30.1520.10">
    <property type="entry name" value="Phox-like domain"/>
    <property type="match status" value="1"/>
</dbReference>
<evidence type="ECO:0000313" key="6">
    <source>
        <dbReference type="EMBL" id="QDZ18674.1"/>
    </source>
</evidence>
<dbReference type="PROSITE" id="PS50195">
    <property type="entry name" value="PX"/>
    <property type="match status" value="1"/>
</dbReference>
<feature type="compositionally biased region" description="Low complexity" evidence="2">
    <location>
        <begin position="182"/>
        <end position="198"/>
    </location>
</feature>
<keyword evidence="1" id="KW-0175">Coiled coil</keyword>
<evidence type="ECO:0000256" key="2">
    <source>
        <dbReference type="SAM" id="MobiDB-lite"/>
    </source>
</evidence>
<dbReference type="InterPro" id="IPR036871">
    <property type="entry name" value="PX_dom_sf"/>
</dbReference>
<sequence>MVVSRGDGNGYRYEAKIPSWTTGHSQGEDNVVYYVLEVKVYPGATNKGGEVGSSGNESNNGVLVRSVQRRFSDFRRLFDMLCMLYSQEKMMSKQIPEVENSPGFKVEKGGSFARGNASQSEVIGARREALDQWVGLLTADDQLSWSPPFTAFLQVDQAIKEHKSGGQSGLAGFFTRRRRASRSGSVNSTSSASEVSDSQGPPSLRGSSQDQGTASPSVSSSELDGLKAFLASETATKEFLAKRVAELEKELTTVRKERDEAKLEADQNTSSEKMHDLQFELQETMNKAENLEKEKEKEVEARNAVEAKLQETVVELEGNKAALHQAKEHIQSVEREKDVILKNSSADIKTLAREVKRLQKLDGAEKSRVKKLAREIEKLQQSLRNLSVADGDDASRLLKVLREAEVLHSRIQECTIDKLMMDENGSSEGVPGGKDSERVEEVFQLSDSRISCLLAEVQFLTEVDKKQEAQLLEGRQETNEKLRQTLANILIEHAHLQRACNRMARDSIAGKDAPTSSNDKGLTEEAPDMISLI</sequence>
<name>A0A5B8MET5_9CHLO</name>
<reference evidence="4" key="2">
    <citation type="submission" date="2021-01" db="EMBL/GenBank/DDBJ databases">
        <authorList>
            <person name="Corre E."/>
            <person name="Pelletier E."/>
            <person name="Niang G."/>
            <person name="Scheremetjew M."/>
            <person name="Finn R."/>
            <person name="Kale V."/>
            <person name="Holt S."/>
            <person name="Cochrane G."/>
            <person name="Meng A."/>
            <person name="Brown T."/>
            <person name="Cohen L."/>
        </authorList>
    </citation>
    <scope>NUCLEOTIDE SEQUENCE</scope>
    <source>
        <strain evidence="4">CCMP1205</strain>
    </source>
</reference>
<dbReference type="SUPFAM" id="SSF64268">
    <property type="entry name" value="PX domain"/>
    <property type="match status" value="1"/>
</dbReference>
<gene>
    <name evidence="6" type="ORF">A3770_02p11920</name>
    <name evidence="4" type="ORF">CPRI1469_LOCUS1786</name>
    <name evidence="5" type="ORF">CPRI1469_LOCUS1787</name>
</gene>
<evidence type="ECO:0000313" key="7">
    <source>
        <dbReference type="Proteomes" id="UP000316726"/>
    </source>
</evidence>
<dbReference type="STRING" id="1764295.A0A5B8MET5"/>
<reference evidence="6 7" key="1">
    <citation type="submission" date="2018-07" db="EMBL/GenBank/DDBJ databases">
        <title>The complete nuclear genome of the prasinophyte Chloropicon primus (CCMP1205).</title>
        <authorList>
            <person name="Pombert J.-F."/>
            <person name="Otis C."/>
            <person name="Turmel M."/>
            <person name="Lemieux C."/>
        </authorList>
    </citation>
    <scope>NUCLEOTIDE SEQUENCE [LARGE SCALE GENOMIC DNA]</scope>
    <source>
        <strain evidence="6 7">CCMP1205</strain>
    </source>
</reference>
<keyword evidence="7" id="KW-1185">Reference proteome</keyword>
<feature type="coiled-coil region" evidence="1">
    <location>
        <begin position="230"/>
        <end position="389"/>
    </location>
</feature>
<proteinExistence type="predicted"/>
<evidence type="ECO:0000313" key="4">
    <source>
        <dbReference type="EMBL" id="CAD9712937.1"/>
    </source>
</evidence>